<dbReference type="Proteomes" id="UP000297597">
    <property type="component" value="Unassembled WGS sequence"/>
</dbReference>
<keyword evidence="3" id="KW-1185">Reference proteome</keyword>
<evidence type="ECO:0000313" key="2">
    <source>
        <dbReference type="EMBL" id="TEB13404.1"/>
    </source>
</evidence>
<organism evidence="2 3">
    <name type="scientific">Pelotomaculum propionicicum</name>
    <dbReference type="NCBI Taxonomy" id="258475"/>
    <lineage>
        <taxon>Bacteria</taxon>
        <taxon>Bacillati</taxon>
        <taxon>Bacillota</taxon>
        <taxon>Clostridia</taxon>
        <taxon>Eubacteriales</taxon>
        <taxon>Desulfotomaculaceae</taxon>
        <taxon>Pelotomaculum</taxon>
    </lineage>
</organism>
<feature type="coiled-coil region" evidence="1">
    <location>
        <begin position="16"/>
        <end position="85"/>
    </location>
</feature>
<sequence length="85" mass="9394">MSIASVQKQPDTTARLNNIKAMIEKGKTEKAKAEANLESFTKQRNDVIAELKALGVDPENLDTEIAKLAREEEEALARAEELLRG</sequence>
<keyword evidence="1" id="KW-0175">Coiled coil</keyword>
<evidence type="ECO:0000256" key="1">
    <source>
        <dbReference type="SAM" id="Coils"/>
    </source>
</evidence>
<accession>A0A4Y7RWP2</accession>
<dbReference type="RefSeq" id="WP_134212190.1">
    <property type="nucleotide sequence ID" value="NZ_QFFZ01000002.1"/>
</dbReference>
<proteinExistence type="predicted"/>
<dbReference type="EMBL" id="QFFZ01000002">
    <property type="protein sequence ID" value="TEB13404.1"/>
    <property type="molecule type" value="Genomic_DNA"/>
</dbReference>
<dbReference type="OrthoDB" id="1955122at2"/>
<protein>
    <submittedName>
        <fullName evidence="2">Uncharacterized protein</fullName>
    </submittedName>
</protein>
<evidence type="ECO:0000313" key="3">
    <source>
        <dbReference type="Proteomes" id="UP000297597"/>
    </source>
</evidence>
<name>A0A4Y7RWP2_9FIRM</name>
<dbReference type="AlphaFoldDB" id="A0A4Y7RWP2"/>
<comment type="caution">
    <text evidence="2">The sequence shown here is derived from an EMBL/GenBank/DDBJ whole genome shotgun (WGS) entry which is preliminary data.</text>
</comment>
<gene>
    <name evidence="2" type="ORF">Pmgp_00298</name>
</gene>
<reference evidence="2 3" key="1">
    <citation type="journal article" date="2018" name="Environ. Microbiol.">
        <title>Novel energy conservation strategies and behaviour of Pelotomaculum schinkii driving syntrophic propionate catabolism.</title>
        <authorList>
            <person name="Hidalgo-Ahumada C.A.P."/>
            <person name="Nobu M.K."/>
            <person name="Narihiro T."/>
            <person name="Tamaki H."/>
            <person name="Liu W.T."/>
            <person name="Kamagata Y."/>
            <person name="Stams A.J.M."/>
            <person name="Imachi H."/>
            <person name="Sousa D.Z."/>
        </authorList>
    </citation>
    <scope>NUCLEOTIDE SEQUENCE [LARGE SCALE GENOMIC DNA]</scope>
    <source>
        <strain evidence="2 3">MGP</strain>
    </source>
</reference>